<keyword evidence="2" id="KW-1185">Reference proteome</keyword>
<organism evidence="1 2">
    <name type="scientific">Algoriphagus halophilus</name>
    <dbReference type="NCBI Taxonomy" id="226505"/>
    <lineage>
        <taxon>Bacteria</taxon>
        <taxon>Pseudomonadati</taxon>
        <taxon>Bacteroidota</taxon>
        <taxon>Cytophagia</taxon>
        <taxon>Cytophagales</taxon>
        <taxon>Cyclobacteriaceae</taxon>
        <taxon>Algoriphagus</taxon>
    </lineage>
</organism>
<accession>A0A1N6HZA0</accession>
<sequence length="226" mass="27188">MWAAKISAQTQSFISLYKEQLPYFQELITGGQYGESPLNYEGHPYFERRNFEEGVLSINQISYTDVQLLYDETEDEVVTFHPIYKQKILIKAEKIQEFQLDQDHLFRRFQGNEKYTYHRNGFYQVLKDGKVKVLIKHYKTIEPTKEVGKYPYKYVEDQEYFYWYNDDFVPIRKKKQAIQSLGLQKKEVKKYMKAKDLFFALEKERYILELANLRENKSEGFNGLLK</sequence>
<protein>
    <submittedName>
        <fullName evidence="1">Uncharacterized protein</fullName>
    </submittedName>
</protein>
<reference evidence="2" key="1">
    <citation type="submission" date="2016-11" db="EMBL/GenBank/DDBJ databases">
        <authorList>
            <person name="Varghese N."/>
            <person name="Submissions S."/>
        </authorList>
    </citation>
    <scope>NUCLEOTIDE SEQUENCE [LARGE SCALE GENOMIC DNA]</scope>
    <source>
        <strain evidence="2">DSM 15292</strain>
    </source>
</reference>
<evidence type="ECO:0000313" key="1">
    <source>
        <dbReference type="EMBL" id="SIO24975.1"/>
    </source>
</evidence>
<dbReference type="STRING" id="226505.SAMN05444394_4150"/>
<dbReference type="Proteomes" id="UP000185221">
    <property type="component" value="Unassembled WGS sequence"/>
</dbReference>
<evidence type="ECO:0000313" key="2">
    <source>
        <dbReference type="Proteomes" id="UP000185221"/>
    </source>
</evidence>
<gene>
    <name evidence="1" type="ORF">SAMN05444394_4150</name>
</gene>
<dbReference type="AlphaFoldDB" id="A0A1N6HZA0"/>
<proteinExistence type="predicted"/>
<dbReference type="EMBL" id="FSRC01000004">
    <property type="protein sequence ID" value="SIO24975.1"/>
    <property type="molecule type" value="Genomic_DNA"/>
</dbReference>
<name>A0A1N6HZA0_9BACT</name>